<comment type="caution">
    <text evidence="3">The sequence shown here is derived from an EMBL/GenBank/DDBJ whole genome shotgun (WGS) entry which is preliminary data.</text>
</comment>
<gene>
    <name evidence="3" type="ORF">SCP_1003880</name>
</gene>
<sequence length="631" mass="68703">MESDQTKPFVEAKTTSTTGSKSAISQTSSSSTRPRLFWLCVASVLAGIAYRINLSGPEYKTVTQLPDSYALCSNNGTIYTVNEVEPVVDCMLVRKDKIIATGSLSSLQVQWEEYQNALIARFYGNEPSAKKPLTIIRPVPGSIVVPGLADAHAHLIMYGFKVELPLDGAETFNDVLDIIEDYVRSHPDVFADETRWVEGMGWDQTRWKGWRGGFPTAADLAIRPLLASRPLALHRVDGHALWVSPTALAFVNPGPGEIEGGEVVRYENGEMTGVFLDAAMALVPKPPRSAAQMKAYLERALTDALAVGLTSVHDADVEVDMIDVFKQVADEGKLPLRVYAMGHSNEPTYWGDKIPWLTGYGRDGRLNVRSVKLYTDGALGSWGAALLEPYSDNPGTSGLMRSDEAALNATVARFWEAGWGINIHCIGDRANKAVLDIFEGLLGNDTEQAHARRPRIEHAQIMRVGDIERAGRLGVITSVQPTHATSDMGYAESRLGRDRIKGGYAYQSLLQASPLKTLPLGSDFPVEGINPLLGFYAAVSRLDVNGNSPHGPGGWYPAERLTRAQALKGMTLDAAYAAFAEHELGSLEPEKKADFVVLDTDIMREDAPFTEILATKVRATVVDGQILYGAI</sequence>
<organism evidence="3 4">
    <name type="scientific">Sparassis crispa</name>
    <dbReference type="NCBI Taxonomy" id="139825"/>
    <lineage>
        <taxon>Eukaryota</taxon>
        <taxon>Fungi</taxon>
        <taxon>Dikarya</taxon>
        <taxon>Basidiomycota</taxon>
        <taxon>Agaricomycotina</taxon>
        <taxon>Agaricomycetes</taxon>
        <taxon>Polyporales</taxon>
        <taxon>Sparassidaceae</taxon>
        <taxon>Sparassis</taxon>
    </lineage>
</organism>
<dbReference type="Proteomes" id="UP000287166">
    <property type="component" value="Unassembled WGS sequence"/>
</dbReference>
<proteinExistence type="predicted"/>
<dbReference type="InterPro" id="IPR033932">
    <property type="entry name" value="YtcJ-like"/>
</dbReference>
<dbReference type="InterPro" id="IPR013108">
    <property type="entry name" value="Amidohydro_3"/>
</dbReference>
<feature type="compositionally biased region" description="Low complexity" evidence="1">
    <location>
        <begin position="12"/>
        <end position="28"/>
    </location>
</feature>
<dbReference type="RefSeq" id="XP_027618054.1">
    <property type="nucleotide sequence ID" value="XM_027762253.1"/>
</dbReference>
<feature type="domain" description="Amidohydrolase 3" evidence="2">
    <location>
        <begin position="141"/>
        <end position="628"/>
    </location>
</feature>
<dbReference type="Gene3D" id="2.30.40.10">
    <property type="entry name" value="Urease, subunit C, domain 1"/>
    <property type="match status" value="1"/>
</dbReference>
<dbReference type="GeneID" id="38784058"/>
<dbReference type="GO" id="GO:0016810">
    <property type="term" value="F:hydrolase activity, acting on carbon-nitrogen (but not peptide) bonds"/>
    <property type="evidence" value="ECO:0007669"/>
    <property type="project" value="InterPro"/>
</dbReference>
<dbReference type="InParanoid" id="A0A401GY71"/>
<dbReference type="SUPFAM" id="SSF51338">
    <property type="entry name" value="Composite domain of metallo-dependent hydrolases"/>
    <property type="match status" value="1"/>
</dbReference>
<dbReference type="AlphaFoldDB" id="A0A401GY71"/>
<dbReference type="Gene3D" id="3.10.310.70">
    <property type="match status" value="1"/>
</dbReference>
<protein>
    <recommendedName>
        <fullName evidence="2">Amidohydrolase 3 domain-containing protein</fullName>
    </recommendedName>
</protein>
<reference evidence="3 4" key="1">
    <citation type="journal article" date="2018" name="Sci. Rep.">
        <title>Genome sequence of the cauliflower mushroom Sparassis crispa (Hanabiratake) and its association with beneficial usage.</title>
        <authorList>
            <person name="Kiyama R."/>
            <person name="Furutani Y."/>
            <person name="Kawaguchi K."/>
            <person name="Nakanishi T."/>
        </authorList>
    </citation>
    <scope>NUCLEOTIDE SEQUENCE [LARGE SCALE GENOMIC DNA]</scope>
</reference>
<dbReference type="CDD" id="cd01300">
    <property type="entry name" value="YtcJ_like"/>
    <property type="match status" value="1"/>
</dbReference>
<dbReference type="EMBL" id="BFAD01000010">
    <property type="protein sequence ID" value="GBE87141.1"/>
    <property type="molecule type" value="Genomic_DNA"/>
</dbReference>
<evidence type="ECO:0000259" key="2">
    <source>
        <dbReference type="Pfam" id="PF07969"/>
    </source>
</evidence>
<dbReference type="OrthoDB" id="3501663at2759"/>
<dbReference type="InterPro" id="IPR011059">
    <property type="entry name" value="Metal-dep_hydrolase_composite"/>
</dbReference>
<dbReference type="PANTHER" id="PTHR22642:SF2">
    <property type="entry name" value="PROTEIN LONG AFTER FAR-RED 3"/>
    <property type="match status" value="1"/>
</dbReference>
<feature type="region of interest" description="Disordered" evidence="1">
    <location>
        <begin position="1"/>
        <end position="28"/>
    </location>
</feature>
<dbReference type="STRING" id="139825.A0A401GY71"/>
<name>A0A401GY71_9APHY</name>
<dbReference type="Pfam" id="PF07969">
    <property type="entry name" value="Amidohydro_3"/>
    <property type="match status" value="1"/>
</dbReference>
<evidence type="ECO:0000256" key="1">
    <source>
        <dbReference type="SAM" id="MobiDB-lite"/>
    </source>
</evidence>
<keyword evidence="4" id="KW-1185">Reference proteome</keyword>
<dbReference type="SUPFAM" id="SSF51556">
    <property type="entry name" value="Metallo-dependent hydrolases"/>
    <property type="match status" value="1"/>
</dbReference>
<dbReference type="InterPro" id="IPR032466">
    <property type="entry name" value="Metal_Hydrolase"/>
</dbReference>
<accession>A0A401GY71</accession>
<evidence type="ECO:0000313" key="4">
    <source>
        <dbReference type="Proteomes" id="UP000287166"/>
    </source>
</evidence>
<dbReference type="Gene3D" id="3.20.20.140">
    <property type="entry name" value="Metal-dependent hydrolases"/>
    <property type="match status" value="1"/>
</dbReference>
<dbReference type="PANTHER" id="PTHR22642">
    <property type="entry name" value="IMIDAZOLONEPROPIONASE"/>
    <property type="match status" value="1"/>
</dbReference>
<evidence type="ECO:0000313" key="3">
    <source>
        <dbReference type="EMBL" id="GBE87141.1"/>
    </source>
</evidence>